<dbReference type="InterPro" id="IPR043926">
    <property type="entry name" value="ABCG_dom"/>
</dbReference>
<dbReference type="InterPro" id="IPR003439">
    <property type="entry name" value="ABC_transporter-like_ATP-bd"/>
</dbReference>
<dbReference type="InterPro" id="IPR017871">
    <property type="entry name" value="ABC_transporter-like_CS"/>
</dbReference>
<proteinExistence type="predicted"/>
<dbReference type="InterPro" id="IPR027417">
    <property type="entry name" value="P-loop_NTPase"/>
</dbReference>
<dbReference type="SMART" id="SM00382">
    <property type="entry name" value="AAA"/>
    <property type="match status" value="1"/>
</dbReference>
<keyword evidence="12" id="KW-1185">Reference proteome</keyword>
<evidence type="ECO:0000313" key="11">
    <source>
        <dbReference type="EMBL" id="GBG66269.1"/>
    </source>
</evidence>
<feature type="region of interest" description="Disordered" evidence="8">
    <location>
        <begin position="46"/>
        <end position="72"/>
    </location>
</feature>
<evidence type="ECO:0000256" key="5">
    <source>
        <dbReference type="ARBA" id="ARBA00022840"/>
    </source>
</evidence>
<accession>A0A388K8C4</accession>
<keyword evidence="7 9" id="KW-0472">Membrane</keyword>
<reference evidence="11 12" key="1">
    <citation type="journal article" date="2018" name="Cell">
        <title>The Chara Genome: Secondary Complexity and Implications for Plant Terrestrialization.</title>
        <authorList>
            <person name="Nishiyama T."/>
            <person name="Sakayama H."/>
            <person name="Vries J.D."/>
            <person name="Buschmann H."/>
            <person name="Saint-Marcoux D."/>
            <person name="Ullrich K.K."/>
            <person name="Haas F.B."/>
            <person name="Vanderstraeten L."/>
            <person name="Becker D."/>
            <person name="Lang D."/>
            <person name="Vosolsobe S."/>
            <person name="Rombauts S."/>
            <person name="Wilhelmsson P.K.I."/>
            <person name="Janitza P."/>
            <person name="Kern R."/>
            <person name="Heyl A."/>
            <person name="Rumpler F."/>
            <person name="Villalobos L.I.A.C."/>
            <person name="Clay J.M."/>
            <person name="Skokan R."/>
            <person name="Toyoda A."/>
            <person name="Suzuki Y."/>
            <person name="Kagoshima H."/>
            <person name="Schijlen E."/>
            <person name="Tajeshwar N."/>
            <person name="Catarino B."/>
            <person name="Hetherington A.J."/>
            <person name="Saltykova A."/>
            <person name="Bonnot C."/>
            <person name="Breuninger H."/>
            <person name="Symeonidi A."/>
            <person name="Radhakrishnan G.V."/>
            <person name="Van Nieuwerburgh F."/>
            <person name="Deforce D."/>
            <person name="Chang C."/>
            <person name="Karol K.G."/>
            <person name="Hedrich R."/>
            <person name="Ulvskov P."/>
            <person name="Glockner G."/>
            <person name="Delwiche C.F."/>
            <person name="Petrasek J."/>
            <person name="Van de Peer Y."/>
            <person name="Friml J."/>
            <person name="Beilby M."/>
            <person name="Dolan L."/>
            <person name="Kohara Y."/>
            <person name="Sugano S."/>
            <person name="Fujiyama A."/>
            <person name="Delaux P.-M."/>
            <person name="Quint M."/>
            <person name="TheiBen G."/>
            <person name="Hagemann M."/>
            <person name="Harholt J."/>
            <person name="Dunand C."/>
            <person name="Zachgo S."/>
            <person name="Langdale J."/>
            <person name="Maumus F."/>
            <person name="Straeten D.V.D."/>
            <person name="Gould S.B."/>
            <person name="Rensing S.A."/>
        </authorList>
    </citation>
    <scope>NUCLEOTIDE SEQUENCE [LARGE SCALE GENOMIC DNA]</scope>
    <source>
        <strain evidence="11 12">S276</strain>
    </source>
</reference>
<name>A0A388K8C4_CHABU</name>
<evidence type="ECO:0000313" key="12">
    <source>
        <dbReference type="Proteomes" id="UP000265515"/>
    </source>
</evidence>
<dbReference type="GO" id="GO:0140359">
    <property type="term" value="F:ABC-type transporter activity"/>
    <property type="evidence" value="ECO:0007669"/>
    <property type="project" value="InterPro"/>
</dbReference>
<evidence type="ECO:0000256" key="4">
    <source>
        <dbReference type="ARBA" id="ARBA00022741"/>
    </source>
</evidence>
<feature type="transmembrane region" description="Helical" evidence="9">
    <location>
        <begin position="518"/>
        <end position="545"/>
    </location>
</feature>
<feature type="compositionally biased region" description="Low complexity" evidence="8">
    <location>
        <begin position="795"/>
        <end position="847"/>
    </location>
</feature>
<dbReference type="Gene3D" id="3.40.50.300">
    <property type="entry name" value="P-loop containing nucleotide triphosphate hydrolases"/>
    <property type="match status" value="1"/>
</dbReference>
<gene>
    <name evidence="11" type="ORF">CBR_g57867</name>
</gene>
<dbReference type="InterPro" id="IPR003593">
    <property type="entry name" value="AAA+_ATPase"/>
</dbReference>
<feature type="compositionally biased region" description="Polar residues" evidence="8">
    <location>
        <begin position="380"/>
        <end position="391"/>
    </location>
</feature>
<feature type="compositionally biased region" description="Pro residues" evidence="8">
    <location>
        <begin position="894"/>
        <end position="910"/>
    </location>
</feature>
<dbReference type="Gramene" id="GBG66269">
    <property type="protein sequence ID" value="GBG66269"/>
    <property type="gene ID" value="CBR_g57867"/>
</dbReference>
<feature type="compositionally biased region" description="Polar residues" evidence="8">
    <location>
        <begin position="927"/>
        <end position="947"/>
    </location>
</feature>
<feature type="region of interest" description="Disordered" evidence="8">
    <location>
        <begin position="770"/>
        <end position="847"/>
    </location>
</feature>
<feature type="region of interest" description="Disordered" evidence="8">
    <location>
        <begin position="889"/>
        <end position="966"/>
    </location>
</feature>
<dbReference type="InterPro" id="IPR013525">
    <property type="entry name" value="ABC2_TM"/>
</dbReference>
<dbReference type="PROSITE" id="PS50893">
    <property type="entry name" value="ABC_TRANSPORTER_2"/>
    <property type="match status" value="1"/>
</dbReference>
<dbReference type="GO" id="GO:0016020">
    <property type="term" value="C:membrane"/>
    <property type="evidence" value="ECO:0007669"/>
    <property type="project" value="UniProtKB-SubCell"/>
</dbReference>
<dbReference type="InterPro" id="IPR050352">
    <property type="entry name" value="ABCG_transporters"/>
</dbReference>
<dbReference type="EMBL" id="BFEA01000071">
    <property type="protein sequence ID" value="GBG66269.1"/>
    <property type="molecule type" value="Genomic_DNA"/>
</dbReference>
<dbReference type="SUPFAM" id="SSF52540">
    <property type="entry name" value="P-loop containing nucleoside triphosphate hydrolases"/>
    <property type="match status" value="1"/>
</dbReference>
<evidence type="ECO:0000256" key="1">
    <source>
        <dbReference type="ARBA" id="ARBA00004141"/>
    </source>
</evidence>
<dbReference type="PROSITE" id="PS00211">
    <property type="entry name" value="ABC_TRANSPORTER_1"/>
    <property type="match status" value="1"/>
</dbReference>
<dbReference type="GO" id="GO:0016887">
    <property type="term" value="F:ATP hydrolysis activity"/>
    <property type="evidence" value="ECO:0007669"/>
    <property type="project" value="InterPro"/>
</dbReference>
<feature type="transmembrane region" description="Helical" evidence="9">
    <location>
        <begin position="557"/>
        <end position="581"/>
    </location>
</feature>
<dbReference type="CDD" id="cd03213">
    <property type="entry name" value="ABCG_EPDR"/>
    <property type="match status" value="1"/>
</dbReference>
<dbReference type="Proteomes" id="UP000265515">
    <property type="component" value="Unassembled WGS sequence"/>
</dbReference>
<feature type="domain" description="ABC transporter" evidence="10">
    <location>
        <begin position="86"/>
        <end position="334"/>
    </location>
</feature>
<dbReference type="PANTHER" id="PTHR48041:SF41">
    <property type="entry name" value="ABC TRANSPORTER G FAMILY"/>
    <property type="match status" value="1"/>
</dbReference>
<evidence type="ECO:0000259" key="10">
    <source>
        <dbReference type="PROSITE" id="PS50893"/>
    </source>
</evidence>
<keyword evidence="6 9" id="KW-1133">Transmembrane helix</keyword>
<keyword evidence="2" id="KW-0813">Transport</keyword>
<feature type="compositionally biased region" description="Low complexity" evidence="8">
    <location>
        <begin position="770"/>
        <end position="785"/>
    </location>
</feature>
<dbReference type="STRING" id="69332.A0A388K8C4"/>
<comment type="caution">
    <text evidence="11">The sequence shown here is derived from an EMBL/GenBank/DDBJ whole genome shotgun (WGS) entry which is preliminary data.</text>
</comment>
<dbReference type="Pfam" id="PF01061">
    <property type="entry name" value="ABC2_membrane"/>
    <property type="match status" value="1"/>
</dbReference>
<evidence type="ECO:0000256" key="9">
    <source>
        <dbReference type="SAM" id="Phobius"/>
    </source>
</evidence>
<organism evidence="11 12">
    <name type="scientific">Chara braunii</name>
    <name type="common">Braun's stonewort</name>
    <dbReference type="NCBI Taxonomy" id="69332"/>
    <lineage>
        <taxon>Eukaryota</taxon>
        <taxon>Viridiplantae</taxon>
        <taxon>Streptophyta</taxon>
        <taxon>Charophyceae</taxon>
        <taxon>Charales</taxon>
        <taxon>Characeae</taxon>
        <taxon>Chara</taxon>
    </lineage>
</organism>
<dbReference type="Pfam" id="PF00005">
    <property type="entry name" value="ABC_tran"/>
    <property type="match status" value="1"/>
</dbReference>
<evidence type="ECO:0000256" key="8">
    <source>
        <dbReference type="SAM" id="MobiDB-lite"/>
    </source>
</evidence>
<keyword evidence="4" id="KW-0547">Nucleotide-binding</keyword>
<feature type="transmembrane region" description="Helical" evidence="9">
    <location>
        <begin position="587"/>
        <end position="607"/>
    </location>
</feature>
<dbReference type="PANTHER" id="PTHR48041">
    <property type="entry name" value="ABC TRANSPORTER G FAMILY MEMBER 28"/>
    <property type="match status" value="1"/>
</dbReference>
<feature type="region of interest" description="Disordered" evidence="8">
    <location>
        <begin position="380"/>
        <end position="405"/>
    </location>
</feature>
<keyword evidence="3 9" id="KW-0812">Transmembrane</keyword>
<keyword evidence="5" id="KW-0067">ATP-binding</keyword>
<evidence type="ECO:0000256" key="3">
    <source>
        <dbReference type="ARBA" id="ARBA00022692"/>
    </source>
</evidence>
<feature type="compositionally biased region" description="Low complexity" evidence="8">
    <location>
        <begin position="911"/>
        <end position="926"/>
    </location>
</feature>
<dbReference type="GO" id="GO:0005524">
    <property type="term" value="F:ATP binding"/>
    <property type="evidence" value="ECO:0007669"/>
    <property type="project" value="UniProtKB-KW"/>
</dbReference>
<evidence type="ECO:0000256" key="6">
    <source>
        <dbReference type="ARBA" id="ARBA00022989"/>
    </source>
</evidence>
<feature type="transmembrane region" description="Helical" evidence="9">
    <location>
        <begin position="447"/>
        <end position="467"/>
    </location>
</feature>
<dbReference type="Pfam" id="PF19055">
    <property type="entry name" value="ABC2_membrane_7"/>
    <property type="match status" value="1"/>
</dbReference>
<sequence>MVPWGLILSGAAWAMFPQHKGVILAVGAATSVMRIKRRQDCAFALPPGEPNAAAKEGSNPNNAGGDSVADGDDEGYSEAGIRMVRLEWENISCELKKRQKGEVSTKKILDNISGKAFPGQLLAILGPSGSGKTTLLSALAGQVAKSENLGLTGSLKVNGKKNGTSTHRQAFVRQDDIFYSQLTVRETLMMAAKLQLPRTMTEEEKERHIESLMQHLGLTGVADTIVGDEKTRGISGGERKRLSIACELIAAPSVVFADEPTTGLDAFQAKTVMEALRGLARDGHTVICSIHQPRGAIYDMFDDVILLASGQVVYAGAANDDAIAYFSALGYECPTHFNPAEFFSDLISVDYSSPAKEEESKKRLQKLVAAFRAQGCSYVEPSSSRTENPYTVTGGKRNGNGNGNGLALTRDLESPGRNEPGSSWWVQFKLLMIRSWRQVTRDKATNIIRGMMTGTSALIFGAIFWQMGLKQTAIQDRMGLLQVAAINTAMASLTKTVNSFPRERSVVNRERVRGGYGMIPYFLSKIVAEMPVSALFPLGFSVLVYPMTGLHRSFTRFLCFLSIVTLESFTSSALGLAVGAVAPSTEAALALGPMVMLIFIVFGGYYVNSGNTPKIFQWLPNISLIKWGFEAMCINEFTGLTFDAKEPTDVRRGEQVLERLSFDKTTLTGALCSEARIMGSFYLLTLFILSKNKPRFQPLVDAPVSSSSVNTESFPEPLQDDMTVTSTPILTREFTLPITAAPADASTSLFAAVGVFAALPDADVPSPVPADAVPASVPDGSAAAPAPSPPPAPAPTAASSTPAATAAPATAPSSFSTDSVSASVPAAPTVASTPGSASSPAPAPAPDAVAPAVESIATGNLPIQSAYGTVSTDSASADGAQQLNQAGESIPNVTVPPEPTPQGSPPPPPATVATAATPVSATNSTSQALSTSAADQTAQAPTSSDTSAGGLPVDASGGQAPIGSKPVETVISSATALPTVSPDTPVVKQGLADAVSITSVPSSPATISNGVQQSGTA</sequence>
<dbReference type="FunFam" id="3.40.50.300:FF:000903">
    <property type="entry name" value="ABC transporter G family member 7"/>
    <property type="match status" value="1"/>
</dbReference>
<evidence type="ECO:0000256" key="2">
    <source>
        <dbReference type="ARBA" id="ARBA00022448"/>
    </source>
</evidence>
<dbReference type="AlphaFoldDB" id="A0A388K8C4"/>
<dbReference type="OrthoDB" id="66620at2759"/>
<evidence type="ECO:0000256" key="7">
    <source>
        <dbReference type="ARBA" id="ARBA00023136"/>
    </source>
</evidence>
<comment type="subcellular location">
    <subcellularLocation>
        <location evidence="1">Membrane</location>
        <topology evidence="1">Multi-pass membrane protein</topology>
    </subcellularLocation>
</comment>
<protein>
    <recommendedName>
        <fullName evidence="10">ABC transporter domain-containing protein</fullName>
    </recommendedName>
</protein>